<dbReference type="Proteomes" id="UP000494105">
    <property type="component" value="Unassembled WGS sequence"/>
</dbReference>
<dbReference type="EMBL" id="CADILD010000001">
    <property type="protein sequence ID" value="CAB3826498.1"/>
    <property type="molecule type" value="Genomic_DNA"/>
</dbReference>
<evidence type="ECO:0000259" key="2">
    <source>
        <dbReference type="Pfam" id="PF16220"/>
    </source>
</evidence>
<dbReference type="PIRSF" id="PIRSF018266">
    <property type="entry name" value="FecR"/>
    <property type="match status" value="1"/>
</dbReference>
<evidence type="ECO:0000259" key="1">
    <source>
        <dbReference type="Pfam" id="PF04773"/>
    </source>
</evidence>
<sequence>MTASPVPDALLAEAAGWMARLHEAPEDPDSLQALSRWIARSPAHAQAWARAERVLGAFGQVPPPMRAQALRGLAKPDRRRLAARLLGLGVAAPVVYVGWRAMQADLQSGTGQIRQATLDDGTRMTLDTGTQVDIRYSAAQRVLSLRAGRIFVVTAPDSALPARPFLISTPVGTVQAIGTQFTVSLEDDGALVDVYEGAVLLRPAGKNAGRPDGDGHLVRAGRQARFDAATAYADTDLAEPAPAWTRGVLTADNMRLADWTRALARYRPGILHCDSAVADLRVYGSFSLRDTDASLALLARTLPVSVATRTRYWVRIQPRGA</sequence>
<dbReference type="Pfam" id="PF16220">
    <property type="entry name" value="DUF4880"/>
    <property type="match status" value="1"/>
</dbReference>
<protein>
    <submittedName>
        <fullName evidence="3">Protein FecR</fullName>
    </submittedName>
</protein>
<evidence type="ECO:0000313" key="3">
    <source>
        <dbReference type="EMBL" id="CAB3826498.1"/>
    </source>
</evidence>
<dbReference type="InterPro" id="IPR006860">
    <property type="entry name" value="FecR"/>
</dbReference>
<dbReference type="Gene3D" id="2.60.120.1440">
    <property type="match status" value="1"/>
</dbReference>
<dbReference type="InterPro" id="IPR012373">
    <property type="entry name" value="Ferrdict_sens_TM"/>
</dbReference>
<proteinExistence type="predicted"/>
<accession>A0A6S7C0X0</accession>
<reference evidence="3 4" key="1">
    <citation type="submission" date="2020-04" db="EMBL/GenBank/DDBJ databases">
        <authorList>
            <person name="De Canck E."/>
        </authorList>
    </citation>
    <scope>NUCLEOTIDE SEQUENCE [LARGE SCALE GENOMIC DNA]</scope>
    <source>
        <strain evidence="3 4">LMG 1861</strain>
    </source>
</reference>
<dbReference type="Pfam" id="PF04773">
    <property type="entry name" value="FecR"/>
    <property type="match status" value="1"/>
</dbReference>
<feature type="domain" description="FecR N-terminal" evidence="2">
    <location>
        <begin position="13"/>
        <end position="54"/>
    </location>
</feature>
<feature type="domain" description="FecR protein" evidence="1">
    <location>
        <begin position="105"/>
        <end position="199"/>
    </location>
</feature>
<evidence type="ECO:0000313" key="4">
    <source>
        <dbReference type="Proteomes" id="UP000494105"/>
    </source>
</evidence>
<dbReference type="RefSeq" id="WP_175127590.1">
    <property type="nucleotide sequence ID" value="NZ_CADILD010000001.1"/>
</dbReference>
<dbReference type="PANTHER" id="PTHR30273">
    <property type="entry name" value="PERIPLASMIC SIGNAL SENSOR AND SIGMA FACTOR ACTIVATOR FECR-RELATED"/>
    <property type="match status" value="1"/>
</dbReference>
<dbReference type="GO" id="GO:0016989">
    <property type="term" value="F:sigma factor antagonist activity"/>
    <property type="evidence" value="ECO:0007669"/>
    <property type="project" value="TreeGrafter"/>
</dbReference>
<gene>
    <name evidence="3" type="primary">fecR_5</name>
    <name evidence="3" type="ORF">LMG1861_00533</name>
</gene>
<organism evidence="3 4">
    <name type="scientific">Achromobacter piechaudii</name>
    <dbReference type="NCBI Taxonomy" id="72556"/>
    <lineage>
        <taxon>Bacteria</taxon>
        <taxon>Pseudomonadati</taxon>
        <taxon>Pseudomonadota</taxon>
        <taxon>Betaproteobacteria</taxon>
        <taxon>Burkholderiales</taxon>
        <taxon>Alcaligenaceae</taxon>
        <taxon>Achromobacter</taxon>
    </lineage>
</organism>
<dbReference type="AlphaFoldDB" id="A0A6S7C0X0"/>
<dbReference type="InterPro" id="IPR032623">
    <property type="entry name" value="FecR_N"/>
</dbReference>
<dbReference type="PANTHER" id="PTHR30273:SF2">
    <property type="entry name" value="PROTEIN FECR"/>
    <property type="match status" value="1"/>
</dbReference>
<name>A0A6S7C0X0_9BURK</name>